<evidence type="ECO:0000256" key="2">
    <source>
        <dbReference type="ARBA" id="ARBA00008711"/>
    </source>
</evidence>
<evidence type="ECO:0000256" key="3">
    <source>
        <dbReference type="ARBA" id="ARBA00011918"/>
    </source>
</evidence>
<sequence length="102" mass="11157">MKTNFKEKIYSLTKLIPRGKVATYGQLAKLAGHPKAARAVGVFMKNNPHAPLVPCHRVVASDGSLTGYSGRGGIDKKRQMLKDEGVSFNKEKVDLSTTSWKV</sequence>
<keyword evidence="5" id="KW-0808">Transferase</keyword>
<evidence type="ECO:0000313" key="11">
    <source>
        <dbReference type="Proteomes" id="UP000034457"/>
    </source>
</evidence>
<dbReference type="Pfam" id="PF01035">
    <property type="entry name" value="DNA_binding_1"/>
    <property type="match status" value="1"/>
</dbReference>
<dbReference type="NCBIfam" id="TIGR00589">
    <property type="entry name" value="ogt"/>
    <property type="match status" value="1"/>
</dbReference>
<reference evidence="10 11" key="1">
    <citation type="journal article" date="2015" name="Nature">
        <title>rRNA introns, odd ribosomes, and small enigmatic genomes across a large radiation of phyla.</title>
        <authorList>
            <person name="Brown C.T."/>
            <person name="Hug L.A."/>
            <person name="Thomas B.C."/>
            <person name="Sharon I."/>
            <person name="Castelle C.J."/>
            <person name="Singh A."/>
            <person name="Wilkins M.J."/>
            <person name="Williams K.H."/>
            <person name="Banfield J.F."/>
        </authorList>
    </citation>
    <scope>NUCLEOTIDE SEQUENCE [LARGE SCALE GENOMIC DNA]</scope>
</reference>
<dbReference type="PANTHER" id="PTHR10815:SF13">
    <property type="entry name" value="METHYLATED-DNA--PROTEIN-CYSTEINE METHYLTRANSFERASE"/>
    <property type="match status" value="1"/>
</dbReference>
<comment type="caution">
    <text evidence="10">The sequence shown here is derived from an EMBL/GenBank/DDBJ whole genome shotgun (WGS) entry which is preliminary data.</text>
</comment>
<dbReference type="FunFam" id="1.10.10.10:FF:000214">
    <property type="entry name" value="Methylated-DNA--protein-cysteine methyltransferase"/>
    <property type="match status" value="1"/>
</dbReference>
<feature type="domain" description="Methylated-DNA-[protein]-cysteine S-methyltransferase DNA binding" evidence="9">
    <location>
        <begin position="4"/>
        <end position="86"/>
    </location>
</feature>
<proteinExistence type="inferred from homology"/>
<dbReference type="PROSITE" id="PS00374">
    <property type="entry name" value="MGMT"/>
    <property type="match status" value="1"/>
</dbReference>
<evidence type="ECO:0000256" key="6">
    <source>
        <dbReference type="ARBA" id="ARBA00022763"/>
    </source>
</evidence>
<accession>A0A0G0BS65</accession>
<dbReference type="PANTHER" id="PTHR10815">
    <property type="entry name" value="METHYLATED-DNA--PROTEIN-CYSTEINE METHYLTRANSFERASE"/>
    <property type="match status" value="1"/>
</dbReference>
<dbReference type="EC" id="2.1.1.63" evidence="3"/>
<gene>
    <name evidence="10" type="ORF">UR68_C0019G0003</name>
</gene>
<dbReference type="InterPro" id="IPR001497">
    <property type="entry name" value="MethylDNA_cys_MeTrfase_AS"/>
</dbReference>
<dbReference type="Gene3D" id="1.10.10.10">
    <property type="entry name" value="Winged helix-like DNA-binding domain superfamily/Winged helix DNA-binding domain"/>
    <property type="match status" value="1"/>
</dbReference>
<keyword evidence="7" id="KW-0234">DNA repair</keyword>
<evidence type="ECO:0000256" key="8">
    <source>
        <dbReference type="ARBA" id="ARBA00049348"/>
    </source>
</evidence>
<evidence type="ECO:0000256" key="1">
    <source>
        <dbReference type="ARBA" id="ARBA00001286"/>
    </source>
</evidence>
<dbReference type="SUPFAM" id="SSF46767">
    <property type="entry name" value="Methylated DNA-protein cysteine methyltransferase, C-terminal domain"/>
    <property type="match status" value="1"/>
</dbReference>
<dbReference type="CDD" id="cd06445">
    <property type="entry name" value="ATase"/>
    <property type="match status" value="1"/>
</dbReference>
<keyword evidence="6" id="KW-0227">DNA damage</keyword>
<comment type="catalytic activity">
    <reaction evidence="8">
        <text>a 6-O-methyl-2'-deoxyguanosine in DNA + L-cysteinyl-[protein] = S-methyl-L-cysteinyl-[protein] + a 2'-deoxyguanosine in DNA</text>
        <dbReference type="Rhea" id="RHEA:24000"/>
        <dbReference type="Rhea" id="RHEA-COMP:10131"/>
        <dbReference type="Rhea" id="RHEA-COMP:10132"/>
        <dbReference type="Rhea" id="RHEA-COMP:11367"/>
        <dbReference type="Rhea" id="RHEA-COMP:11368"/>
        <dbReference type="ChEBI" id="CHEBI:29950"/>
        <dbReference type="ChEBI" id="CHEBI:82612"/>
        <dbReference type="ChEBI" id="CHEBI:85445"/>
        <dbReference type="ChEBI" id="CHEBI:85448"/>
        <dbReference type="EC" id="2.1.1.63"/>
    </reaction>
</comment>
<organism evidence="10 11">
    <name type="scientific">Candidatus Roizmanbacteria bacterium GW2011_GWA2_35_19</name>
    <dbReference type="NCBI Taxonomy" id="1618478"/>
    <lineage>
        <taxon>Bacteria</taxon>
        <taxon>Candidatus Roizmaniibacteriota</taxon>
    </lineage>
</organism>
<dbReference type="PATRIC" id="fig|1618478.3.peg.689"/>
<evidence type="ECO:0000256" key="7">
    <source>
        <dbReference type="ARBA" id="ARBA00023204"/>
    </source>
</evidence>
<dbReference type="EMBL" id="LBQC01000019">
    <property type="protein sequence ID" value="KKP72233.1"/>
    <property type="molecule type" value="Genomic_DNA"/>
</dbReference>
<dbReference type="InterPro" id="IPR036388">
    <property type="entry name" value="WH-like_DNA-bd_sf"/>
</dbReference>
<dbReference type="STRING" id="1618478.UR68_C0019G0003"/>
<dbReference type="GO" id="GO:0006281">
    <property type="term" value="P:DNA repair"/>
    <property type="evidence" value="ECO:0007669"/>
    <property type="project" value="UniProtKB-KW"/>
</dbReference>
<dbReference type="InterPro" id="IPR036217">
    <property type="entry name" value="MethylDNA_cys_MeTrfase_DNAb"/>
</dbReference>
<dbReference type="GO" id="GO:0032259">
    <property type="term" value="P:methylation"/>
    <property type="evidence" value="ECO:0007669"/>
    <property type="project" value="UniProtKB-KW"/>
</dbReference>
<dbReference type="AlphaFoldDB" id="A0A0G0BS65"/>
<evidence type="ECO:0000256" key="5">
    <source>
        <dbReference type="ARBA" id="ARBA00022679"/>
    </source>
</evidence>
<name>A0A0G0BS65_9BACT</name>
<evidence type="ECO:0000259" key="9">
    <source>
        <dbReference type="Pfam" id="PF01035"/>
    </source>
</evidence>
<evidence type="ECO:0000313" key="10">
    <source>
        <dbReference type="EMBL" id="KKP72233.1"/>
    </source>
</evidence>
<dbReference type="InterPro" id="IPR014048">
    <property type="entry name" value="MethylDNA_cys_MeTrfase_DNA-bd"/>
</dbReference>
<comment type="similarity">
    <text evidence="2">Belongs to the MGMT family.</text>
</comment>
<dbReference type="GO" id="GO:0003908">
    <property type="term" value="F:methylated-DNA-[protein]-cysteine S-methyltransferase activity"/>
    <property type="evidence" value="ECO:0007669"/>
    <property type="project" value="UniProtKB-EC"/>
</dbReference>
<protein>
    <recommendedName>
        <fullName evidence="3">methylated-DNA--[protein]-cysteine S-methyltransferase</fullName>
        <ecNumber evidence="3">2.1.1.63</ecNumber>
    </recommendedName>
</protein>
<keyword evidence="4" id="KW-0489">Methyltransferase</keyword>
<dbReference type="Proteomes" id="UP000034457">
    <property type="component" value="Unassembled WGS sequence"/>
</dbReference>
<evidence type="ECO:0000256" key="4">
    <source>
        <dbReference type="ARBA" id="ARBA00022603"/>
    </source>
</evidence>
<comment type="catalytic activity">
    <reaction evidence="1">
        <text>a 4-O-methyl-thymidine in DNA + L-cysteinyl-[protein] = a thymidine in DNA + S-methyl-L-cysteinyl-[protein]</text>
        <dbReference type="Rhea" id="RHEA:53428"/>
        <dbReference type="Rhea" id="RHEA-COMP:10131"/>
        <dbReference type="Rhea" id="RHEA-COMP:10132"/>
        <dbReference type="Rhea" id="RHEA-COMP:13555"/>
        <dbReference type="Rhea" id="RHEA-COMP:13556"/>
        <dbReference type="ChEBI" id="CHEBI:29950"/>
        <dbReference type="ChEBI" id="CHEBI:82612"/>
        <dbReference type="ChEBI" id="CHEBI:137386"/>
        <dbReference type="ChEBI" id="CHEBI:137387"/>
        <dbReference type="EC" id="2.1.1.63"/>
    </reaction>
</comment>